<keyword evidence="4" id="KW-0732">Signal</keyword>
<dbReference type="Gene3D" id="1.25.40.10">
    <property type="entry name" value="Tetratricopeptide repeat domain"/>
    <property type="match status" value="1"/>
</dbReference>
<dbReference type="PANTHER" id="PTHR45586:SF1">
    <property type="entry name" value="LIPOPOLYSACCHARIDE ASSEMBLY PROTEIN B"/>
    <property type="match status" value="1"/>
</dbReference>
<keyword evidence="7" id="KW-1185">Reference proteome</keyword>
<sequence>MLKKSVAAIVLCSLLSACVTEPRDPDFAGADAINTDAAAKNRVSLGLTYLNNGNFSQAKANLDKALNFAPKSADAHFAMAYYYQQVDELALTEEYYLKALKLAPENPNIINSYGAFLCEQGRYEKAKSYFLKAVSSKSYVSTAETYENLAICAVDQGKTDEAVGFFESALNHQPTRGKSLFFLAQLQKEQGNYGEAKKTLWKYDRVSRVSPESLWLSYEIAQGLSDTEAALGYGELMKSMFPEHPNTALFKKQMGKFQPVATVKNKRAALAVPPAVQANTQAEVAVTVDEPLNAVENDQSASVEAPSLVKVNKKIKTLAPDAAENKVEEQVQQKVIENAPSLDEAAKREAELEAALSADFNAVSDESASIDGTIEKVDETLATADKAAETTVEQTQDKATQQIDEAASANASYHVVLPKENLYRISLRYNVKMKYLMQWNNLDDSSAIRVGMKLRVKDPKNND</sequence>
<evidence type="ECO:0000313" key="7">
    <source>
        <dbReference type="Proteomes" id="UP000009282"/>
    </source>
</evidence>
<keyword evidence="6" id="KW-0645">Protease</keyword>
<evidence type="ECO:0000313" key="6">
    <source>
        <dbReference type="EMBL" id="AEP29159.1"/>
    </source>
</evidence>
<dbReference type="InterPro" id="IPR051012">
    <property type="entry name" value="CellSynth/LPSAsmb/PSIAsmb"/>
</dbReference>
<evidence type="ECO:0000256" key="1">
    <source>
        <dbReference type="ARBA" id="ARBA00022737"/>
    </source>
</evidence>
<dbReference type="AlphaFoldDB" id="G4QK37"/>
<dbReference type="NCBIfam" id="TIGR02521">
    <property type="entry name" value="type_IV_pilW"/>
    <property type="match status" value="1"/>
</dbReference>
<dbReference type="GO" id="GO:0006508">
    <property type="term" value="P:proteolysis"/>
    <property type="evidence" value="ECO:0007669"/>
    <property type="project" value="UniProtKB-KW"/>
</dbReference>
<gene>
    <name evidence="6" type="primary">pilF</name>
    <name evidence="6" type="ordered locus">GNIT_1022</name>
</gene>
<reference evidence="6 7" key="1">
    <citation type="journal article" date="2011" name="J. Bacteriol.">
        <title>Complete genome sequence of seawater bacterium Glaciecola nitratireducens FR1064T.</title>
        <authorList>
            <person name="Bian F."/>
            <person name="Qin Q.L."/>
            <person name="Xie B.B."/>
            <person name="Shu Y.L."/>
            <person name="Zhang X.Y."/>
            <person name="Yu Y."/>
            <person name="Chen B."/>
            <person name="Chen X.L."/>
            <person name="Zhou B.C."/>
            <person name="Zhang Y.Z."/>
        </authorList>
    </citation>
    <scope>NUCLEOTIDE SEQUENCE [LARGE SCALE GENOMIC DNA]</scope>
    <source>
        <strain evidence="7">JCM 12485 / KCTC 12276 / FR1064</strain>
    </source>
</reference>
<dbReference type="CDD" id="cd00118">
    <property type="entry name" value="LysM"/>
    <property type="match status" value="1"/>
</dbReference>
<dbReference type="SUPFAM" id="SSF54106">
    <property type="entry name" value="LysM domain"/>
    <property type="match status" value="1"/>
</dbReference>
<dbReference type="Proteomes" id="UP000009282">
    <property type="component" value="Chromosome"/>
</dbReference>
<evidence type="ECO:0000259" key="5">
    <source>
        <dbReference type="PROSITE" id="PS51782"/>
    </source>
</evidence>
<dbReference type="GO" id="GO:0008233">
    <property type="term" value="F:peptidase activity"/>
    <property type="evidence" value="ECO:0007669"/>
    <property type="project" value="UniProtKB-KW"/>
</dbReference>
<protein>
    <submittedName>
        <fullName evidence="6">ATP-dependent protease La</fullName>
    </submittedName>
</protein>
<name>G4QK37_GLANF</name>
<dbReference type="eggNOG" id="COG3063">
    <property type="taxonomic scope" value="Bacteria"/>
</dbReference>
<keyword evidence="2 3" id="KW-0802">TPR repeat</keyword>
<dbReference type="RefSeq" id="WP_014108034.1">
    <property type="nucleotide sequence ID" value="NC_016041.1"/>
</dbReference>
<dbReference type="Pfam" id="PF13424">
    <property type="entry name" value="TPR_12"/>
    <property type="match status" value="1"/>
</dbReference>
<dbReference type="Pfam" id="PF13432">
    <property type="entry name" value="TPR_16"/>
    <property type="match status" value="1"/>
</dbReference>
<dbReference type="PROSITE" id="PS51257">
    <property type="entry name" value="PROKAR_LIPOPROTEIN"/>
    <property type="match status" value="1"/>
</dbReference>
<feature type="repeat" description="TPR" evidence="3">
    <location>
        <begin position="143"/>
        <end position="176"/>
    </location>
</feature>
<feature type="repeat" description="TPR" evidence="3">
    <location>
        <begin position="39"/>
        <end position="72"/>
    </location>
</feature>
<dbReference type="PROSITE" id="PS50005">
    <property type="entry name" value="TPR"/>
    <property type="match status" value="3"/>
</dbReference>
<dbReference type="HOGENOM" id="CLU_039383_0_0_6"/>
<dbReference type="InterPro" id="IPR011990">
    <property type="entry name" value="TPR-like_helical_dom_sf"/>
</dbReference>
<dbReference type="Pfam" id="PF01476">
    <property type="entry name" value="LysM"/>
    <property type="match status" value="1"/>
</dbReference>
<dbReference type="EMBL" id="CP003060">
    <property type="protein sequence ID" value="AEP29159.1"/>
    <property type="molecule type" value="Genomic_DNA"/>
</dbReference>
<dbReference type="PANTHER" id="PTHR45586">
    <property type="entry name" value="TPR REPEAT-CONTAINING PROTEIN PA4667"/>
    <property type="match status" value="1"/>
</dbReference>
<dbReference type="InterPro" id="IPR018392">
    <property type="entry name" value="LysM"/>
</dbReference>
<dbReference type="OrthoDB" id="9814042at2"/>
<dbReference type="Gene3D" id="3.10.350.10">
    <property type="entry name" value="LysM domain"/>
    <property type="match status" value="1"/>
</dbReference>
<feature type="repeat" description="TPR" evidence="3">
    <location>
        <begin position="73"/>
        <end position="106"/>
    </location>
</feature>
<dbReference type="KEGG" id="gni:GNIT_1022"/>
<dbReference type="SMART" id="SM00257">
    <property type="entry name" value="LysM"/>
    <property type="match status" value="1"/>
</dbReference>
<keyword evidence="1" id="KW-0677">Repeat</keyword>
<feature type="domain" description="LysM" evidence="5">
    <location>
        <begin position="412"/>
        <end position="456"/>
    </location>
</feature>
<dbReference type="eggNOG" id="COG1388">
    <property type="taxonomic scope" value="Bacteria"/>
</dbReference>
<dbReference type="InterPro" id="IPR019734">
    <property type="entry name" value="TPR_rpt"/>
</dbReference>
<proteinExistence type="predicted"/>
<dbReference type="SMART" id="SM00028">
    <property type="entry name" value="TPR"/>
    <property type="match status" value="5"/>
</dbReference>
<dbReference type="SUPFAM" id="SSF48452">
    <property type="entry name" value="TPR-like"/>
    <property type="match status" value="1"/>
</dbReference>
<feature type="chain" id="PRO_5003467342" evidence="4">
    <location>
        <begin position="20"/>
        <end position="463"/>
    </location>
</feature>
<keyword evidence="6" id="KW-0378">Hydrolase</keyword>
<organism evidence="6 7">
    <name type="scientific">Glaciecola nitratireducens (strain JCM 12485 / KCTC 12276 / FR1064)</name>
    <dbReference type="NCBI Taxonomy" id="1085623"/>
    <lineage>
        <taxon>Bacteria</taxon>
        <taxon>Pseudomonadati</taxon>
        <taxon>Pseudomonadota</taxon>
        <taxon>Gammaproteobacteria</taxon>
        <taxon>Alteromonadales</taxon>
        <taxon>Alteromonadaceae</taxon>
        <taxon>Brumicola</taxon>
    </lineage>
</organism>
<evidence type="ECO:0000256" key="4">
    <source>
        <dbReference type="SAM" id="SignalP"/>
    </source>
</evidence>
<dbReference type="InterPro" id="IPR013360">
    <property type="entry name" value="Pilus_4_PilW"/>
</dbReference>
<dbReference type="InterPro" id="IPR036779">
    <property type="entry name" value="LysM_dom_sf"/>
</dbReference>
<feature type="signal peptide" evidence="4">
    <location>
        <begin position="1"/>
        <end position="19"/>
    </location>
</feature>
<dbReference type="PROSITE" id="PS51782">
    <property type="entry name" value="LYSM"/>
    <property type="match status" value="1"/>
</dbReference>
<evidence type="ECO:0000256" key="3">
    <source>
        <dbReference type="PROSITE-ProRule" id="PRU00339"/>
    </source>
</evidence>
<dbReference type="STRING" id="1085623.GNIT_1022"/>
<accession>G4QK37</accession>
<evidence type="ECO:0000256" key="2">
    <source>
        <dbReference type="ARBA" id="ARBA00022803"/>
    </source>
</evidence>